<dbReference type="InterPro" id="IPR045020">
    <property type="entry name" value="PRX_1cys"/>
</dbReference>
<protein>
    <recommendedName>
        <fullName evidence="6">Thioredoxin domain-containing protein</fullName>
    </recommendedName>
</protein>
<gene>
    <name evidence="7" type="primary">Necator_chrIV.g15662</name>
    <name evidence="7" type="ORF">RB195_002367</name>
</gene>
<evidence type="ECO:0000313" key="8">
    <source>
        <dbReference type="Proteomes" id="UP001303046"/>
    </source>
</evidence>
<dbReference type="PANTHER" id="PTHR43503">
    <property type="entry name" value="MCG48959-RELATED"/>
    <property type="match status" value="1"/>
</dbReference>
<name>A0ABR1DIP9_NECAM</name>
<comment type="caution">
    <text evidence="7">The sequence shown here is derived from an EMBL/GenBank/DDBJ whole genome shotgun (WGS) entry which is preliminary data.</text>
</comment>
<keyword evidence="3 5" id="KW-0560">Oxidoreductase</keyword>
<feature type="domain" description="Thioredoxin" evidence="6">
    <location>
        <begin position="25"/>
        <end position="192"/>
    </location>
</feature>
<dbReference type="InterPro" id="IPR013766">
    <property type="entry name" value="Thioredoxin_domain"/>
</dbReference>
<dbReference type="Gene3D" id="3.40.30.10">
    <property type="entry name" value="Glutaredoxin"/>
    <property type="match status" value="1"/>
</dbReference>
<evidence type="ECO:0000313" key="7">
    <source>
        <dbReference type="EMBL" id="KAK6750349.1"/>
    </source>
</evidence>
<dbReference type="PIRSF" id="PIRSF000239">
    <property type="entry name" value="AHPC"/>
    <property type="match status" value="1"/>
</dbReference>
<dbReference type="InterPro" id="IPR000866">
    <property type="entry name" value="AhpC/TSA"/>
</dbReference>
<dbReference type="SUPFAM" id="SSF52833">
    <property type="entry name" value="Thioredoxin-like"/>
    <property type="match status" value="1"/>
</dbReference>
<evidence type="ECO:0000256" key="1">
    <source>
        <dbReference type="ARBA" id="ARBA00022559"/>
    </source>
</evidence>
<evidence type="ECO:0000256" key="4">
    <source>
        <dbReference type="ARBA" id="ARBA00025719"/>
    </source>
</evidence>
<dbReference type="PANTHER" id="PTHR43503:SF4">
    <property type="entry name" value="PEROXIREDOXIN-6"/>
    <property type="match status" value="1"/>
</dbReference>
<proteinExistence type="inferred from homology"/>
<dbReference type="CDD" id="cd03016">
    <property type="entry name" value="PRX_1cys"/>
    <property type="match status" value="1"/>
</dbReference>
<dbReference type="Pfam" id="PF00578">
    <property type="entry name" value="AhpC-TSA"/>
    <property type="match status" value="1"/>
</dbReference>
<evidence type="ECO:0000259" key="6">
    <source>
        <dbReference type="PROSITE" id="PS51352"/>
    </source>
</evidence>
<dbReference type="InterPro" id="IPR024706">
    <property type="entry name" value="Peroxiredoxin_AhpC-typ"/>
</dbReference>
<comment type="function">
    <text evidence="5">Thiol-specific peroxidase that catalyzes the reduction of hydrogen peroxide and organic hydroperoxides to water and alcohols, respectively.</text>
</comment>
<evidence type="ECO:0000256" key="2">
    <source>
        <dbReference type="ARBA" id="ARBA00022862"/>
    </source>
</evidence>
<dbReference type="Proteomes" id="UP001303046">
    <property type="component" value="Unassembled WGS sequence"/>
</dbReference>
<dbReference type="Gene3D" id="3.30.1020.10">
    <property type="entry name" value="Antioxidant, Horf6, Chain A, domain2"/>
    <property type="match status" value="1"/>
</dbReference>
<reference evidence="7 8" key="1">
    <citation type="submission" date="2023-08" db="EMBL/GenBank/DDBJ databases">
        <title>A Necator americanus chromosomal reference genome.</title>
        <authorList>
            <person name="Ilik V."/>
            <person name="Petrzelkova K.J."/>
            <person name="Pardy F."/>
            <person name="Fuh T."/>
            <person name="Niatou-Singa F.S."/>
            <person name="Gouil Q."/>
            <person name="Baker L."/>
            <person name="Ritchie M.E."/>
            <person name="Jex A.R."/>
            <person name="Gazzola D."/>
            <person name="Li H."/>
            <person name="Toshio Fujiwara R."/>
            <person name="Zhan B."/>
            <person name="Aroian R.V."/>
            <person name="Pafco B."/>
            <person name="Schwarz E.M."/>
        </authorList>
    </citation>
    <scope>NUCLEOTIDE SEQUENCE [LARGE SCALE GENOMIC DNA]</scope>
    <source>
        <strain evidence="7 8">Aroian</strain>
        <tissue evidence="7">Whole animal</tissue>
    </source>
</reference>
<comment type="similarity">
    <text evidence="4">Belongs to the peroxiredoxin family. Prx6 subfamily.</text>
</comment>
<keyword evidence="1 5" id="KW-0575">Peroxidase</keyword>
<organism evidence="7 8">
    <name type="scientific">Necator americanus</name>
    <name type="common">Human hookworm</name>
    <dbReference type="NCBI Taxonomy" id="51031"/>
    <lineage>
        <taxon>Eukaryota</taxon>
        <taxon>Metazoa</taxon>
        <taxon>Ecdysozoa</taxon>
        <taxon>Nematoda</taxon>
        <taxon>Chromadorea</taxon>
        <taxon>Rhabditida</taxon>
        <taxon>Rhabditina</taxon>
        <taxon>Rhabditomorpha</taxon>
        <taxon>Strongyloidea</taxon>
        <taxon>Ancylostomatidae</taxon>
        <taxon>Bunostominae</taxon>
        <taxon>Necator</taxon>
    </lineage>
</organism>
<sequence length="248" mass="27919">MKALGDSRAFPISFFSTLQDFHINMKLGDTIPPFSAITNIGKIENFHEWIGESWAILFSHPADFTPVCTTELARAAQLAEKFQERNVQMIALSCDSPESHRGWISDIVAYANDSNVTYDGFPFEIIADEDRKLAVELGMLDSDEKDRTGIPLTARAVFIIDPKKRVRAQILYPATTGRNFDEILRVIDSMQLSDRMPIATPEGWKNTKEACMVQPTMSMSKAEELFGKVKTVQLPSGRPYLRQVNIVE</sequence>
<evidence type="ECO:0000256" key="5">
    <source>
        <dbReference type="PIRNR" id="PIRNR000239"/>
    </source>
</evidence>
<dbReference type="EMBL" id="JAVFWL010000004">
    <property type="protein sequence ID" value="KAK6750349.1"/>
    <property type="molecule type" value="Genomic_DNA"/>
</dbReference>
<keyword evidence="2 5" id="KW-0049">Antioxidant</keyword>
<evidence type="ECO:0000256" key="3">
    <source>
        <dbReference type="ARBA" id="ARBA00023002"/>
    </source>
</evidence>
<keyword evidence="5" id="KW-0676">Redox-active center</keyword>
<accession>A0ABR1DIP9</accession>
<keyword evidence="8" id="KW-1185">Reference proteome</keyword>
<dbReference type="PROSITE" id="PS51352">
    <property type="entry name" value="THIOREDOXIN_2"/>
    <property type="match status" value="1"/>
</dbReference>
<dbReference type="InterPro" id="IPR036249">
    <property type="entry name" value="Thioredoxin-like_sf"/>
</dbReference>